<sequence length="355" mass="39651">MTRTTTASGLRIGYSLWGFLGPGVTDTPDGGRSHRHTLIDGLIAAGHEVVFLQANRDLTEAGTDLRETYTWADGLPEIDVLILEWRWPIPGRNTTPCGQPGHTCDLHRQRELLDYYTEQGLPTILWDKDQRLPAEDHLRQHPSITVAEPALHPSPGAHSLLFPIADEVLDSFDPRAVAAGARQWPLVYVGNQYDRDDAFDTYFAPAAARHAHRVAGKWTNTNRWPHVRFAGRVPFIVVEDLYRDATSTVLLLPERYARRGHMTQRIFEAVLAGCLPLTPVTIRSASRFVPTSLHVTSGSDTADRVSRLMDMPERHRADLLTACAARLELFRLSTQLDHLDALLPAARTELTSLTP</sequence>
<dbReference type="EMBL" id="BAAALM010000015">
    <property type="protein sequence ID" value="GAA1214129.1"/>
    <property type="molecule type" value="Genomic_DNA"/>
</dbReference>
<keyword evidence="2" id="KW-1185">Reference proteome</keyword>
<protein>
    <recommendedName>
        <fullName evidence="3">Spore maturation protein CgeB</fullName>
    </recommendedName>
</protein>
<evidence type="ECO:0008006" key="3">
    <source>
        <dbReference type="Google" id="ProtNLM"/>
    </source>
</evidence>
<dbReference type="RefSeq" id="WP_253857972.1">
    <property type="nucleotide sequence ID" value="NZ_BAAALM010000015.1"/>
</dbReference>
<evidence type="ECO:0000313" key="1">
    <source>
        <dbReference type="EMBL" id="GAA1214129.1"/>
    </source>
</evidence>
<evidence type="ECO:0000313" key="2">
    <source>
        <dbReference type="Proteomes" id="UP001500467"/>
    </source>
</evidence>
<proteinExistence type="predicted"/>
<comment type="caution">
    <text evidence="1">The sequence shown here is derived from an EMBL/GenBank/DDBJ whole genome shotgun (WGS) entry which is preliminary data.</text>
</comment>
<dbReference type="Proteomes" id="UP001500467">
    <property type="component" value="Unassembled WGS sequence"/>
</dbReference>
<name>A0ABP4G4Z4_9PSEU</name>
<gene>
    <name evidence="1" type="ORF">GCM10009675_40180</name>
</gene>
<organism evidence="1 2">
    <name type="scientific">Prauserella alba</name>
    <dbReference type="NCBI Taxonomy" id="176898"/>
    <lineage>
        <taxon>Bacteria</taxon>
        <taxon>Bacillati</taxon>
        <taxon>Actinomycetota</taxon>
        <taxon>Actinomycetes</taxon>
        <taxon>Pseudonocardiales</taxon>
        <taxon>Pseudonocardiaceae</taxon>
        <taxon>Prauserella</taxon>
    </lineage>
</organism>
<reference evidence="2" key="1">
    <citation type="journal article" date="2019" name="Int. J. Syst. Evol. Microbiol.">
        <title>The Global Catalogue of Microorganisms (GCM) 10K type strain sequencing project: providing services to taxonomists for standard genome sequencing and annotation.</title>
        <authorList>
            <consortium name="The Broad Institute Genomics Platform"/>
            <consortium name="The Broad Institute Genome Sequencing Center for Infectious Disease"/>
            <person name="Wu L."/>
            <person name="Ma J."/>
        </authorList>
    </citation>
    <scope>NUCLEOTIDE SEQUENCE [LARGE SCALE GENOMIC DNA]</scope>
    <source>
        <strain evidence="2">JCM 13022</strain>
    </source>
</reference>
<accession>A0ABP4G4Z4</accession>